<accession>A0A183D094</accession>
<keyword evidence="3" id="KW-0678">Repressor</keyword>
<dbReference type="GO" id="GO:0032021">
    <property type="term" value="C:NELF complex"/>
    <property type="evidence" value="ECO:0007669"/>
    <property type="project" value="TreeGrafter"/>
</dbReference>
<dbReference type="Pfam" id="PF04858">
    <property type="entry name" value="TH1"/>
    <property type="match status" value="1"/>
</dbReference>
<comment type="subcellular location">
    <subcellularLocation>
        <location evidence="1">Nucleus</location>
    </subcellularLocation>
</comment>
<protein>
    <submittedName>
        <fullName evidence="9">tRNA exportin</fullName>
    </submittedName>
</protein>
<evidence type="ECO:0000256" key="2">
    <source>
        <dbReference type="ARBA" id="ARBA00005726"/>
    </source>
</evidence>
<dbReference type="WBParaSite" id="GPUH_0000214001-mRNA-1">
    <property type="protein sequence ID" value="GPUH_0000214001-mRNA-1"/>
    <property type="gene ID" value="GPUH_0000214001"/>
</dbReference>
<evidence type="ECO:0000313" key="7">
    <source>
        <dbReference type="EMBL" id="VDK32403.1"/>
    </source>
</evidence>
<dbReference type="PANTHER" id="PTHR12144:SF0">
    <property type="entry name" value="NEGATIVE ELONGATION FACTOR C_D"/>
    <property type="match status" value="1"/>
</dbReference>
<evidence type="ECO:0000256" key="6">
    <source>
        <dbReference type="ARBA" id="ARBA00023242"/>
    </source>
</evidence>
<gene>
    <name evidence="7" type="ORF">GPUH_LOCUS2135</name>
</gene>
<evidence type="ECO:0000313" key="8">
    <source>
        <dbReference type="Proteomes" id="UP000271098"/>
    </source>
</evidence>
<evidence type="ECO:0000256" key="3">
    <source>
        <dbReference type="ARBA" id="ARBA00022491"/>
    </source>
</evidence>
<proteinExistence type="inferred from homology"/>
<reference evidence="9" key="1">
    <citation type="submission" date="2016-06" db="UniProtKB">
        <authorList>
            <consortium name="WormBaseParasite"/>
        </authorList>
    </citation>
    <scope>IDENTIFICATION</scope>
</reference>
<keyword evidence="8" id="KW-1185">Reference proteome</keyword>
<keyword evidence="6" id="KW-0539">Nucleus</keyword>
<dbReference type="Proteomes" id="UP000271098">
    <property type="component" value="Unassembled WGS sequence"/>
</dbReference>
<dbReference type="GO" id="GO:0003723">
    <property type="term" value="F:RNA binding"/>
    <property type="evidence" value="ECO:0007669"/>
    <property type="project" value="TreeGrafter"/>
</dbReference>
<name>A0A183D094_9BILA</name>
<evidence type="ECO:0000256" key="1">
    <source>
        <dbReference type="ARBA" id="ARBA00004123"/>
    </source>
</evidence>
<evidence type="ECO:0000256" key="4">
    <source>
        <dbReference type="ARBA" id="ARBA00023015"/>
    </source>
</evidence>
<dbReference type="GO" id="GO:0034244">
    <property type="term" value="P:negative regulation of transcription elongation by RNA polymerase II"/>
    <property type="evidence" value="ECO:0007669"/>
    <property type="project" value="TreeGrafter"/>
</dbReference>
<reference evidence="7 8" key="2">
    <citation type="submission" date="2018-11" db="EMBL/GenBank/DDBJ databases">
        <authorList>
            <consortium name="Pathogen Informatics"/>
        </authorList>
    </citation>
    <scope>NUCLEOTIDE SEQUENCE [LARGE SCALE GENOMIC DNA]</scope>
</reference>
<dbReference type="OrthoDB" id="511287at2759"/>
<evidence type="ECO:0000313" key="9">
    <source>
        <dbReference type="WBParaSite" id="GPUH_0000214001-mRNA-1"/>
    </source>
</evidence>
<dbReference type="AlphaFoldDB" id="A0A183D094"/>
<keyword evidence="5" id="KW-0804">Transcription</keyword>
<dbReference type="InterPro" id="IPR006942">
    <property type="entry name" value="TH1"/>
</dbReference>
<dbReference type="EMBL" id="UYRT01003023">
    <property type="protein sequence ID" value="VDK32403.1"/>
    <property type="molecule type" value="Genomic_DNA"/>
</dbReference>
<keyword evidence="4" id="KW-0805">Transcription regulation</keyword>
<organism evidence="9">
    <name type="scientific">Gongylonema pulchrum</name>
    <dbReference type="NCBI Taxonomy" id="637853"/>
    <lineage>
        <taxon>Eukaryota</taxon>
        <taxon>Metazoa</taxon>
        <taxon>Ecdysozoa</taxon>
        <taxon>Nematoda</taxon>
        <taxon>Chromadorea</taxon>
        <taxon>Rhabditida</taxon>
        <taxon>Spirurina</taxon>
        <taxon>Spiruromorpha</taxon>
        <taxon>Spiruroidea</taxon>
        <taxon>Gongylonematidae</taxon>
        <taxon>Gongylonema</taxon>
    </lineage>
</organism>
<evidence type="ECO:0000256" key="5">
    <source>
        <dbReference type="ARBA" id="ARBA00023163"/>
    </source>
</evidence>
<sequence>MWSSFQQYVSSNPPPVELIREQLFVDMLIDSLFAYEGVKVHSDHRPKYVYLLAYGSCVGEQKTGSGGRIQNRNDLDKTRDKIERVVSFLEKADDLLKEISLLLEAILLPVVSAGVLHYLRGSLLSDEVISEPEPVHFVILDQIAANHHNLAMKVFRVLCELYDRQSTMNEAAEVIMEKQRSVVDRFVHLLSVGLALPVVEKINKMFRDGQIDISLIRYFAVEVLEIVAPPYSEDFVNVFLPIVSNPEIFDQNISDKIPVAKQFVEHCTPAAAAAEVTSTSSQA</sequence>
<dbReference type="PANTHER" id="PTHR12144">
    <property type="entry name" value="NEGATIVE ELONGATION FACTOR D"/>
    <property type="match status" value="1"/>
</dbReference>
<comment type="similarity">
    <text evidence="2">Belongs to the NELF-D family.</text>
</comment>